<dbReference type="AlphaFoldDB" id="A0A1I2FMK9"/>
<evidence type="ECO:0000313" key="1">
    <source>
        <dbReference type="EMBL" id="SFF05716.1"/>
    </source>
</evidence>
<accession>A0A1I2FMK9</accession>
<dbReference type="STRING" id="935223.SAMN04488131_1089"/>
<dbReference type="InterPro" id="IPR036291">
    <property type="entry name" value="NAD(P)-bd_dom_sf"/>
</dbReference>
<dbReference type="InterPro" id="IPR002347">
    <property type="entry name" value="SDR_fam"/>
</dbReference>
<reference evidence="2" key="1">
    <citation type="submission" date="2016-10" db="EMBL/GenBank/DDBJ databases">
        <authorList>
            <person name="Varghese N."/>
            <person name="Submissions S."/>
        </authorList>
    </citation>
    <scope>NUCLEOTIDE SEQUENCE [LARGE SCALE GENOMIC DNA]</scope>
    <source>
        <strain evidence="2">CGMCC 1.9227</strain>
    </source>
</reference>
<dbReference type="Proteomes" id="UP000198596">
    <property type="component" value="Unassembled WGS sequence"/>
</dbReference>
<dbReference type="EMBL" id="FONQ01000008">
    <property type="protein sequence ID" value="SFF05716.1"/>
    <property type="molecule type" value="Genomic_DNA"/>
</dbReference>
<keyword evidence="2" id="KW-1185">Reference proteome</keyword>
<evidence type="ECO:0000313" key="2">
    <source>
        <dbReference type="Proteomes" id="UP000198596"/>
    </source>
</evidence>
<name>A0A1I2FMK9_9FLAO</name>
<dbReference type="Pfam" id="PF13561">
    <property type="entry name" value="adh_short_C2"/>
    <property type="match status" value="1"/>
</dbReference>
<organism evidence="1 2">
    <name type="scientific">Flavobacterium xueshanense</name>
    <dbReference type="NCBI Taxonomy" id="935223"/>
    <lineage>
        <taxon>Bacteria</taxon>
        <taxon>Pseudomonadati</taxon>
        <taxon>Bacteroidota</taxon>
        <taxon>Flavobacteriia</taxon>
        <taxon>Flavobacteriales</taxon>
        <taxon>Flavobacteriaceae</taxon>
        <taxon>Flavobacterium</taxon>
    </lineage>
</organism>
<gene>
    <name evidence="1" type="ORF">SAMN04488131_1089</name>
</gene>
<dbReference type="Gene3D" id="3.40.50.720">
    <property type="entry name" value="NAD(P)-binding Rossmann-like Domain"/>
    <property type="match status" value="1"/>
</dbReference>
<dbReference type="SUPFAM" id="SSF51735">
    <property type="entry name" value="NAD(P)-binding Rossmann-fold domains"/>
    <property type="match status" value="1"/>
</dbReference>
<proteinExistence type="predicted"/>
<protein>
    <submittedName>
        <fullName evidence="1">Enoyl-(Acyl carrier protein) reductase</fullName>
    </submittedName>
</protein>
<sequence>MIDRLAGKAKEGIERFNGFKPIGRFGLPEEIANTVVWMCSDEASFVTRHVMAVDSGFTPQ</sequence>